<sequence>MLRSILMGLVAGQRSMAPLAALAGAARLGNLPYDNPQARLMEHPLIAAGGVAMAAAEVGGDKMKTAPDRTVFLGLLARTITGGFAGAALAPPRRQLEGAALGIGAAVASSYCGLAARERAMQHMDQTTSGFAEDVIVLSAAFAIANARPALPSSVDRGAQNPS</sequence>
<evidence type="ECO:0000259" key="1">
    <source>
        <dbReference type="Pfam" id="PF13548"/>
    </source>
</evidence>
<accession>A0A1H3M123</accession>
<dbReference type="STRING" id="321339.SAMN05444340_11543"/>
<dbReference type="OrthoDB" id="8853994at2"/>
<gene>
    <name evidence="2" type="ORF">SAMN05444340_11543</name>
</gene>
<dbReference type="EMBL" id="FNPF01000015">
    <property type="protein sequence ID" value="SDY70266.1"/>
    <property type="molecule type" value="Genomic_DNA"/>
</dbReference>
<dbReference type="AlphaFoldDB" id="A0A1H3M123"/>
<protein>
    <submittedName>
        <fullName evidence="2">Uncharacterized membrane protein</fullName>
    </submittedName>
</protein>
<dbReference type="Pfam" id="PF13548">
    <property type="entry name" value="DUF4126"/>
    <property type="match status" value="1"/>
</dbReference>
<organism evidence="2 3">
    <name type="scientific">Citreimonas salinaria</name>
    <dbReference type="NCBI Taxonomy" id="321339"/>
    <lineage>
        <taxon>Bacteria</taxon>
        <taxon>Pseudomonadati</taxon>
        <taxon>Pseudomonadota</taxon>
        <taxon>Alphaproteobacteria</taxon>
        <taxon>Rhodobacterales</taxon>
        <taxon>Roseobacteraceae</taxon>
        <taxon>Citreimonas</taxon>
    </lineage>
</organism>
<reference evidence="2 3" key="1">
    <citation type="submission" date="2016-10" db="EMBL/GenBank/DDBJ databases">
        <authorList>
            <person name="de Groot N.N."/>
        </authorList>
    </citation>
    <scope>NUCLEOTIDE SEQUENCE [LARGE SCALE GENOMIC DNA]</scope>
    <source>
        <strain evidence="2 3">DSM 26880</strain>
    </source>
</reference>
<evidence type="ECO:0000313" key="2">
    <source>
        <dbReference type="EMBL" id="SDY70266.1"/>
    </source>
</evidence>
<proteinExistence type="predicted"/>
<dbReference type="InterPro" id="IPR025196">
    <property type="entry name" value="DUF4126"/>
</dbReference>
<name>A0A1H3M123_9RHOB</name>
<keyword evidence="3" id="KW-1185">Reference proteome</keyword>
<feature type="domain" description="DUF4126" evidence="1">
    <location>
        <begin position="6"/>
        <end position="135"/>
    </location>
</feature>
<dbReference type="Proteomes" id="UP000199286">
    <property type="component" value="Unassembled WGS sequence"/>
</dbReference>
<evidence type="ECO:0000313" key="3">
    <source>
        <dbReference type="Proteomes" id="UP000199286"/>
    </source>
</evidence>
<dbReference type="RefSeq" id="WP_089884702.1">
    <property type="nucleotide sequence ID" value="NZ_FNPF01000015.1"/>
</dbReference>